<sequence>MEPISFASFTLAAVLASLPGNSEPVSQSVITTHISPAIAGQWEIDLDSGITMTKDAIAKQAASNSAQNIETNEPEVTAKAADGVLDQSERRIFKVTPNVAPSMVTGDNIKTKSATQCRELYNFGADNEMWAVSGKEWTYGRYLVTHREEGLPIIAIKTVYDNNEVDCSGNQIDQTDEALIAYLNHDGNEMQWCADPEGKQCFMNFHRVLP</sequence>
<evidence type="ECO:0000313" key="2">
    <source>
        <dbReference type="Proteomes" id="UP001461960"/>
    </source>
</evidence>
<accession>A0ABU9X6K3</accession>
<proteinExistence type="predicted"/>
<name>A0ABU9X6K3_9GAMM</name>
<evidence type="ECO:0000313" key="1">
    <source>
        <dbReference type="EMBL" id="MEN2751041.1"/>
    </source>
</evidence>
<gene>
    <name evidence="1" type="ORF">AAIR29_05265</name>
</gene>
<keyword evidence="2" id="KW-1185">Reference proteome</keyword>
<dbReference type="EMBL" id="JBDGHN010000002">
    <property type="protein sequence ID" value="MEN2751041.1"/>
    <property type="molecule type" value="Genomic_DNA"/>
</dbReference>
<reference evidence="1 2" key="1">
    <citation type="submission" date="2024-05" db="EMBL/GenBank/DDBJ databases">
        <authorList>
            <person name="Kim H.-Y."/>
            <person name="Kim E."/>
            <person name="Cai Y."/>
            <person name="Yang S.-M."/>
            <person name="Lee W."/>
        </authorList>
    </citation>
    <scope>NUCLEOTIDE SEQUENCE [LARGE SCALE GENOMIC DNA]</scope>
    <source>
        <strain evidence="1 2">FBL11</strain>
    </source>
</reference>
<dbReference type="Proteomes" id="UP001461960">
    <property type="component" value="Unassembled WGS sequence"/>
</dbReference>
<protein>
    <recommendedName>
        <fullName evidence="3">Alkaline proteinase inhibitor/ Outer membrane lipoprotein Omp19 domain-containing protein</fullName>
    </recommendedName>
</protein>
<dbReference type="RefSeq" id="WP_299220395.1">
    <property type="nucleotide sequence ID" value="NZ_JBDGHN010000002.1"/>
</dbReference>
<evidence type="ECO:0008006" key="3">
    <source>
        <dbReference type="Google" id="ProtNLM"/>
    </source>
</evidence>
<comment type="caution">
    <text evidence="1">The sequence shown here is derived from an EMBL/GenBank/DDBJ whole genome shotgun (WGS) entry which is preliminary data.</text>
</comment>
<organism evidence="1 2">
    <name type="scientific">Psychrobacter saeujeotis</name>
    <dbReference type="NCBI Taxonomy" id="3143436"/>
    <lineage>
        <taxon>Bacteria</taxon>
        <taxon>Pseudomonadati</taxon>
        <taxon>Pseudomonadota</taxon>
        <taxon>Gammaproteobacteria</taxon>
        <taxon>Moraxellales</taxon>
        <taxon>Moraxellaceae</taxon>
        <taxon>Psychrobacter</taxon>
    </lineage>
</organism>